<proteinExistence type="predicted"/>
<dbReference type="EMBL" id="QTTT01000001">
    <property type="protein sequence ID" value="REF00744.1"/>
    <property type="molecule type" value="Genomic_DNA"/>
</dbReference>
<gene>
    <name evidence="1" type="ORF">DFJ69_6323</name>
</gene>
<dbReference type="RefSeq" id="WP_147312527.1">
    <property type="nucleotide sequence ID" value="NZ_QTTT01000001.1"/>
</dbReference>
<dbReference type="AlphaFoldDB" id="A0A3D9T2Z6"/>
<sequence>MTAPNAPVEPVFVADPPAPLTRPVPSGLLLLAERPAVPSGHLRWRGLGDGGGWLLGHLPSTAYGGRPPAGWNETALRQKGLGPVVAAALHAGGHAAPAWTALLLSAHLNGHRTPWMGRRLWTTSVERPSVCPPGMAAIWHLVATRTLSGAGLVDRVVWEVMPDELIERWLGAPWPTQRHRLDDRLLRLLELRRLLRAGALPDRAPFTALRKALNGGYLSARFAHRNLELVVAAADALPEPAVHTERRAS</sequence>
<comment type="caution">
    <text evidence="1">The sequence shown here is derived from an EMBL/GenBank/DDBJ whole genome shotgun (WGS) entry which is preliminary data.</text>
</comment>
<evidence type="ECO:0000313" key="1">
    <source>
        <dbReference type="EMBL" id="REF00744.1"/>
    </source>
</evidence>
<protein>
    <submittedName>
        <fullName evidence="1">Uncharacterized protein</fullName>
    </submittedName>
</protein>
<keyword evidence="2" id="KW-1185">Reference proteome</keyword>
<reference evidence="1 2" key="1">
    <citation type="submission" date="2018-08" db="EMBL/GenBank/DDBJ databases">
        <title>Sequencing the genomes of 1000 actinobacteria strains.</title>
        <authorList>
            <person name="Klenk H.-P."/>
        </authorList>
    </citation>
    <scope>NUCLEOTIDE SEQUENCE [LARGE SCALE GENOMIC DNA]</scope>
    <source>
        <strain evidence="1 2">DSM 43927</strain>
    </source>
</reference>
<dbReference type="Proteomes" id="UP000256661">
    <property type="component" value="Unassembled WGS sequence"/>
</dbReference>
<evidence type="ECO:0000313" key="2">
    <source>
        <dbReference type="Proteomes" id="UP000256661"/>
    </source>
</evidence>
<organism evidence="1 2">
    <name type="scientific">Thermomonospora umbrina</name>
    <dbReference type="NCBI Taxonomy" id="111806"/>
    <lineage>
        <taxon>Bacteria</taxon>
        <taxon>Bacillati</taxon>
        <taxon>Actinomycetota</taxon>
        <taxon>Actinomycetes</taxon>
        <taxon>Streptosporangiales</taxon>
        <taxon>Thermomonosporaceae</taxon>
        <taxon>Thermomonospora</taxon>
    </lineage>
</organism>
<accession>A0A3D9T2Z6</accession>
<name>A0A3D9T2Z6_9ACTN</name>